<dbReference type="GO" id="GO:0003824">
    <property type="term" value="F:catalytic activity"/>
    <property type="evidence" value="ECO:0007669"/>
    <property type="project" value="InterPro"/>
</dbReference>
<dbReference type="RefSeq" id="WP_110794621.1">
    <property type="nucleotide sequence ID" value="NZ_KZ826481.1"/>
</dbReference>
<protein>
    <recommendedName>
        <fullName evidence="1">Endonuclease/exonuclease/phosphatase domain-containing protein</fullName>
    </recommendedName>
</protein>
<dbReference type="AlphaFoldDB" id="A0A2V4N2M1"/>
<dbReference type="Pfam" id="PF03372">
    <property type="entry name" value="Exo_endo_phos"/>
    <property type="match status" value="1"/>
</dbReference>
<organism evidence="2 3">
    <name type="scientific">Litorivita pollutaquae</name>
    <dbReference type="NCBI Taxonomy" id="2200892"/>
    <lineage>
        <taxon>Bacteria</taxon>
        <taxon>Pseudomonadati</taxon>
        <taxon>Pseudomonadota</taxon>
        <taxon>Alphaproteobacteria</taxon>
        <taxon>Rhodobacterales</taxon>
        <taxon>Paracoccaceae</taxon>
        <taxon>Litorivita</taxon>
    </lineage>
</organism>
<dbReference type="EMBL" id="QFVT01000002">
    <property type="protein sequence ID" value="PYC49044.1"/>
    <property type="molecule type" value="Genomic_DNA"/>
</dbReference>
<dbReference type="PANTHER" id="PTHR11371">
    <property type="entry name" value="DEOXYRIBONUCLEASE"/>
    <property type="match status" value="1"/>
</dbReference>
<dbReference type="SUPFAM" id="SSF56219">
    <property type="entry name" value="DNase I-like"/>
    <property type="match status" value="1"/>
</dbReference>
<dbReference type="Proteomes" id="UP000248012">
    <property type="component" value="Unassembled WGS sequence"/>
</dbReference>
<reference evidence="2 3" key="1">
    <citation type="submission" date="2018-05" db="EMBL/GenBank/DDBJ databases">
        <title>Oceanovita maritima gen. nov., sp. nov., a marine bacterium in the family Rhodobacteraceae isolated from surface seawater of Lundu port Xiamen, China.</title>
        <authorList>
            <person name="Hetharua B.H."/>
            <person name="Min D."/>
            <person name="Liao H."/>
            <person name="Tian Y."/>
        </authorList>
    </citation>
    <scope>NUCLEOTIDE SEQUENCE [LARGE SCALE GENOMIC DNA]</scope>
    <source>
        <strain evidence="2 3">FSX-11</strain>
    </source>
</reference>
<feature type="domain" description="Endonuclease/exonuclease/phosphatase" evidence="1">
    <location>
        <begin position="60"/>
        <end position="347"/>
    </location>
</feature>
<proteinExistence type="predicted"/>
<dbReference type="PANTHER" id="PTHR11371:SF31">
    <property type="entry name" value="EXTRACELLULAR NUCLEASE"/>
    <property type="match status" value="1"/>
</dbReference>
<accession>A0A2V4N2M1</accession>
<dbReference type="OrthoDB" id="5500612at2"/>
<sequence>MPFYNDLRPEADFAKRDYARVFPTLSDAARARCIEGLLRLKPALSAQIPQRRSETNLLIASWNLKEFGHTKQRLPEAYFYIAEILAHFDLIAVQEIKSGLYDLDVLMRLLGPNWRYLINDITEGAAGNSERSGYIYNTRRLRPSGLAGEVGMWDEITHDSPLGLKQLKRAPYMTGFIAGWKRFAMVNLHLHPGQGADNVALRAEEMRLLLRALEEKRKGLWSDNLVLVGDMNLYSRHDDPTVARIKAAGYRENAGLEGHDTNASQTEAYDRMFFRTGDYFRMAQTAAAGDSGAVFNPFDHVYRDVDVAIYRDDMLADYTGARDLAGDDATLLGYYKHPWRKNQISDHFPIVAEILIDDSQSFLQDKYAALRGGV</sequence>
<dbReference type="InterPro" id="IPR036691">
    <property type="entry name" value="Endo/exonu/phosph_ase_sf"/>
</dbReference>
<dbReference type="CDD" id="cd10283">
    <property type="entry name" value="MnuA_DNase1-like"/>
    <property type="match status" value="1"/>
</dbReference>
<evidence type="ECO:0000313" key="3">
    <source>
        <dbReference type="Proteomes" id="UP000248012"/>
    </source>
</evidence>
<name>A0A2V4N2M1_9RHOB</name>
<dbReference type="InterPro" id="IPR005135">
    <property type="entry name" value="Endo/exonuclease/phosphatase"/>
</dbReference>
<comment type="caution">
    <text evidence="2">The sequence shown here is derived from an EMBL/GenBank/DDBJ whole genome shotgun (WGS) entry which is preliminary data.</text>
</comment>
<evidence type="ECO:0000259" key="1">
    <source>
        <dbReference type="Pfam" id="PF03372"/>
    </source>
</evidence>
<gene>
    <name evidence="2" type="ORF">DI396_03005</name>
</gene>
<keyword evidence="3" id="KW-1185">Reference proteome</keyword>
<evidence type="ECO:0000313" key="2">
    <source>
        <dbReference type="EMBL" id="PYC49044.1"/>
    </source>
</evidence>
<dbReference type="Gene3D" id="3.60.10.10">
    <property type="entry name" value="Endonuclease/exonuclease/phosphatase"/>
    <property type="match status" value="1"/>
</dbReference>